<evidence type="ECO:0000256" key="6">
    <source>
        <dbReference type="ARBA" id="ARBA00023143"/>
    </source>
</evidence>
<feature type="domain" description="Flagellar basal body rod protein N-terminal" evidence="7">
    <location>
        <begin position="6"/>
        <end position="34"/>
    </location>
</feature>
<gene>
    <name evidence="11" type="ORF">EV671_1009161</name>
</gene>
<evidence type="ECO:0000256" key="1">
    <source>
        <dbReference type="ARBA" id="ARBA00004365"/>
    </source>
</evidence>
<keyword evidence="5" id="KW-0964">Secreted</keyword>
<accession>A0A4R3V276</accession>
<organism evidence="11 12">
    <name type="scientific">Roseateles saccharophilus</name>
    <name type="common">Pseudomonas saccharophila</name>
    <dbReference type="NCBI Taxonomy" id="304"/>
    <lineage>
        <taxon>Bacteria</taxon>
        <taxon>Pseudomonadati</taxon>
        <taxon>Pseudomonadota</taxon>
        <taxon>Betaproteobacteria</taxon>
        <taxon>Burkholderiales</taxon>
        <taxon>Sphaerotilaceae</taxon>
        <taxon>Roseateles</taxon>
    </lineage>
</organism>
<dbReference type="PRINTS" id="PR01005">
    <property type="entry name" value="FLGHOOKAP1"/>
</dbReference>
<evidence type="ECO:0000259" key="9">
    <source>
        <dbReference type="Pfam" id="PF21158"/>
    </source>
</evidence>
<dbReference type="OrthoDB" id="9802553at2"/>
<evidence type="ECO:0000313" key="12">
    <source>
        <dbReference type="Proteomes" id="UP000295110"/>
    </source>
</evidence>
<dbReference type="InterPro" id="IPR049119">
    <property type="entry name" value="FlgK_D2-like"/>
</dbReference>
<dbReference type="Pfam" id="PF21158">
    <property type="entry name" value="flgK_1st_1"/>
    <property type="match status" value="1"/>
</dbReference>
<sequence length="661" mass="68072">MAGLLSIAARAMFANQAALQTVGQNIANANTPGYSRQSVVLTTAPGQYTGAGFFGRGVDVQTVERSHNDFLTKEAINTKSTASGDTTQAEQLTRLEKIFPTGTDGLGSAVSQFLNSMMDVANRPSDLSARQVVLGQAQQLATRFSSVGSQLADMQAGVTSDLQAGVTLVNQLAQQIASVNDKIAKVQGSGHSPNDLLDQRDQLISQLSEHVAVTTLPADDGTMGVFIGGGQRLVLGNTASSLQIAPDSYDPQRSVLALNEGGSTRPLDESVLTGGSLSALLQFQNHDLQDARNMVGQLAAALGTRVNAQNALGLDLSTPPGQGAPIFNVAAPRVLPSTNNQRNPDSSFTNGVQATIVDASQLQASAYKLSAGAAPGTYQLTRLSDGQVRTVAAGATVDGFTINFSPSPPAAGDSYVIEPVGAAAVNMRRVLDNPNGIAAASPVTAVTSVNNTGTATLDSIYAVNSSFSAANLPISVAFGAANPDGSVNYTLTPAVGAPLAGVWKSGQPIGNQPGAVPPINLGFELRLNGVPRAGDTLSIAATQYPGSNNGNAKAFLDIQTDPFVGKQLLPSGSVTVGATLNDAYANDLSDIGARVQGANYLSGVSTNVASDAESNRSSQAGVNLDEEASRLIQYQQAYQASAKVLQTAQTLFNQLLQTVSQ</sequence>
<feature type="domain" description="Flagellar basal-body/hook protein C-terminal" evidence="8">
    <location>
        <begin position="618"/>
        <end position="657"/>
    </location>
</feature>
<comment type="similarity">
    <text evidence="3">Belongs to the flagella basal body rod proteins family.</text>
</comment>
<name>A0A4R3V276_ROSSA</name>
<dbReference type="NCBIfam" id="TIGR02492">
    <property type="entry name" value="flgK_ends"/>
    <property type="match status" value="1"/>
</dbReference>
<evidence type="ECO:0000259" key="10">
    <source>
        <dbReference type="Pfam" id="PF22638"/>
    </source>
</evidence>
<dbReference type="PANTHER" id="PTHR30033:SF1">
    <property type="entry name" value="FLAGELLAR HOOK-ASSOCIATED PROTEIN 1"/>
    <property type="match status" value="1"/>
</dbReference>
<evidence type="ECO:0000256" key="3">
    <source>
        <dbReference type="ARBA" id="ARBA00009677"/>
    </source>
</evidence>
<comment type="caution">
    <text evidence="11">The sequence shown here is derived from an EMBL/GenBank/DDBJ whole genome shotgun (WGS) entry which is preliminary data.</text>
</comment>
<dbReference type="GO" id="GO:0005198">
    <property type="term" value="F:structural molecule activity"/>
    <property type="evidence" value="ECO:0007669"/>
    <property type="project" value="InterPro"/>
</dbReference>
<protein>
    <recommendedName>
        <fullName evidence="4">Flagellar hook-associated protein 1</fullName>
    </recommendedName>
</protein>
<dbReference type="Proteomes" id="UP000295110">
    <property type="component" value="Unassembled WGS sequence"/>
</dbReference>
<keyword evidence="6" id="KW-0975">Bacterial flagellum</keyword>
<keyword evidence="11" id="KW-0282">Flagellum</keyword>
<keyword evidence="11" id="KW-0969">Cilium</keyword>
<evidence type="ECO:0000259" key="7">
    <source>
        <dbReference type="Pfam" id="PF00460"/>
    </source>
</evidence>
<dbReference type="SUPFAM" id="SSF64518">
    <property type="entry name" value="Phase 1 flagellin"/>
    <property type="match status" value="2"/>
</dbReference>
<evidence type="ECO:0000256" key="2">
    <source>
        <dbReference type="ARBA" id="ARBA00004613"/>
    </source>
</evidence>
<comment type="subcellular location">
    <subcellularLocation>
        <location evidence="1">Bacterial flagellum</location>
    </subcellularLocation>
    <subcellularLocation>
        <location evidence="2">Secreted</location>
    </subcellularLocation>
</comment>
<evidence type="ECO:0000313" key="11">
    <source>
        <dbReference type="EMBL" id="TCU98885.1"/>
    </source>
</evidence>
<dbReference type="RefSeq" id="WP_132571219.1">
    <property type="nucleotide sequence ID" value="NZ_CBCSGL010000039.1"/>
</dbReference>
<dbReference type="PANTHER" id="PTHR30033">
    <property type="entry name" value="FLAGELLAR HOOK-ASSOCIATED PROTEIN 1"/>
    <property type="match status" value="1"/>
</dbReference>
<feature type="domain" description="Flagellar hook-associated protein 1 D2-like" evidence="9">
    <location>
        <begin position="340"/>
        <end position="419"/>
    </location>
</feature>
<evidence type="ECO:0000256" key="5">
    <source>
        <dbReference type="ARBA" id="ARBA00022525"/>
    </source>
</evidence>
<keyword evidence="12" id="KW-1185">Reference proteome</keyword>
<evidence type="ECO:0000256" key="4">
    <source>
        <dbReference type="ARBA" id="ARBA00016244"/>
    </source>
</evidence>
<dbReference type="Pfam" id="PF00460">
    <property type="entry name" value="Flg_bb_rod"/>
    <property type="match status" value="1"/>
</dbReference>
<reference evidence="11 12" key="1">
    <citation type="submission" date="2019-03" db="EMBL/GenBank/DDBJ databases">
        <title>Genomic Encyclopedia of Type Strains, Phase IV (KMG-IV): sequencing the most valuable type-strain genomes for metagenomic binning, comparative biology and taxonomic classification.</title>
        <authorList>
            <person name="Goeker M."/>
        </authorList>
    </citation>
    <scope>NUCLEOTIDE SEQUENCE [LARGE SCALE GENOMIC DNA]</scope>
    <source>
        <strain evidence="11 12">DSM 654</strain>
    </source>
</reference>
<dbReference type="Pfam" id="PF06429">
    <property type="entry name" value="Flg_bbr_C"/>
    <property type="match status" value="1"/>
</dbReference>
<dbReference type="InterPro" id="IPR053927">
    <property type="entry name" value="FlgK_helical"/>
</dbReference>
<feature type="domain" description="Flagellar hook-associated protein FlgK helical" evidence="10">
    <location>
        <begin position="92"/>
        <end position="322"/>
    </location>
</feature>
<dbReference type="Pfam" id="PF22638">
    <property type="entry name" value="FlgK_D1"/>
    <property type="match status" value="1"/>
</dbReference>
<dbReference type="InterPro" id="IPR010930">
    <property type="entry name" value="Flg_bb/hook_C_dom"/>
</dbReference>
<dbReference type="GO" id="GO:0005576">
    <property type="term" value="C:extracellular region"/>
    <property type="evidence" value="ECO:0007669"/>
    <property type="project" value="UniProtKB-SubCell"/>
</dbReference>
<proteinExistence type="inferred from homology"/>
<dbReference type="GO" id="GO:0044780">
    <property type="term" value="P:bacterial-type flagellum assembly"/>
    <property type="evidence" value="ECO:0007669"/>
    <property type="project" value="InterPro"/>
</dbReference>
<dbReference type="InterPro" id="IPR001444">
    <property type="entry name" value="Flag_bb_rod_N"/>
</dbReference>
<dbReference type="InterPro" id="IPR002371">
    <property type="entry name" value="FlgK"/>
</dbReference>
<dbReference type="AlphaFoldDB" id="A0A4R3V276"/>
<evidence type="ECO:0000259" key="8">
    <source>
        <dbReference type="Pfam" id="PF06429"/>
    </source>
</evidence>
<keyword evidence="11" id="KW-0966">Cell projection</keyword>
<dbReference type="GO" id="GO:0009424">
    <property type="term" value="C:bacterial-type flagellum hook"/>
    <property type="evidence" value="ECO:0007669"/>
    <property type="project" value="InterPro"/>
</dbReference>
<dbReference type="EMBL" id="SMBU01000009">
    <property type="protein sequence ID" value="TCU98885.1"/>
    <property type="molecule type" value="Genomic_DNA"/>
</dbReference>